<proteinExistence type="predicted"/>
<comment type="caution">
    <text evidence="3">The sequence shown here is derived from an EMBL/GenBank/DDBJ whole genome shotgun (WGS) entry which is preliminary data.</text>
</comment>
<accession>A0A8H7ZRD6</accession>
<keyword evidence="4" id="KW-1185">Reference proteome</keyword>
<reference evidence="3 4" key="1">
    <citation type="journal article" name="Sci. Rep.">
        <title>Genome-scale phylogenetic analyses confirm Olpidium as the closest living zoosporic fungus to the non-flagellated, terrestrial fungi.</title>
        <authorList>
            <person name="Chang Y."/>
            <person name="Rochon D."/>
            <person name="Sekimoto S."/>
            <person name="Wang Y."/>
            <person name="Chovatia M."/>
            <person name="Sandor L."/>
            <person name="Salamov A."/>
            <person name="Grigoriev I.V."/>
            <person name="Stajich J.E."/>
            <person name="Spatafora J.W."/>
        </authorList>
    </citation>
    <scope>NUCLEOTIDE SEQUENCE [LARGE SCALE GENOMIC DNA]</scope>
    <source>
        <strain evidence="3">S191</strain>
    </source>
</reference>
<keyword evidence="2" id="KW-0812">Transmembrane</keyword>
<feature type="region of interest" description="Disordered" evidence="1">
    <location>
        <begin position="1"/>
        <end position="23"/>
    </location>
</feature>
<sequence>LRLESGGPRFRGTPAELRADGDEVKGDGCGRGRGLALQAVTQSGGDSAAVGWWGAVRVPFGLINLLVKFFVFRRP</sequence>
<evidence type="ECO:0000313" key="4">
    <source>
        <dbReference type="Proteomes" id="UP000673691"/>
    </source>
</evidence>
<feature type="non-terminal residue" evidence="3">
    <location>
        <position position="1"/>
    </location>
</feature>
<evidence type="ECO:0000256" key="2">
    <source>
        <dbReference type="SAM" id="Phobius"/>
    </source>
</evidence>
<keyword evidence="2" id="KW-1133">Transmembrane helix</keyword>
<evidence type="ECO:0000256" key="1">
    <source>
        <dbReference type="SAM" id="MobiDB-lite"/>
    </source>
</evidence>
<organism evidence="3 4">
    <name type="scientific">Olpidium bornovanus</name>
    <dbReference type="NCBI Taxonomy" id="278681"/>
    <lineage>
        <taxon>Eukaryota</taxon>
        <taxon>Fungi</taxon>
        <taxon>Fungi incertae sedis</taxon>
        <taxon>Olpidiomycota</taxon>
        <taxon>Olpidiomycotina</taxon>
        <taxon>Olpidiomycetes</taxon>
        <taxon>Olpidiales</taxon>
        <taxon>Olpidiaceae</taxon>
        <taxon>Olpidium</taxon>
    </lineage>
</organism>
<feature type="transmembrane region" description="Helical" evidence="2">
    <location>
        <begin position="50"/>
        <end position="71"/>
    </location>
</feature>
<dbReference type="Proteomes" id="UP000673691">
    <property type="component" value="Unassembled WGS sequence"/>
</dbReference>
<name>A0A8H7ZRD6_9FUNG</name>
<dbReference type="EMBL" id="JAEFCI010009663">
    <property type="protein sequence ID" value="KAG5457683.1"/>
    <property type="molecule type" value="Genomic_DNA"/>
</dbReference>
<protein>
    <submittedName>
        <fullName evidence="3">Uncharacterized protein</fullName>
    </submittedName>
</protein>
<gene>
    <name evidence="3" type="ORF">BJ554DRAFT_2240</name>
</gene>
<keyword evidence="2" id="KW-0472">Membrane</keyword>
<dbReference type="AlphaFoldDB" id="A0A8H7ZRD6"/>
<evidence type="ECO:0000313" key="3">
    <source>
        <dbReference type="EMBL" id="KAG5457683.1"/>
    </source>
</evidence>